<dbReference type="Pfam" id="PF07729">
    <property type="entry name" value="FCD"/>
    <property type="match status" value="1"/>
</dbReference>
<accession>A0A1B2AB13</accession>
<organism evidence="5 6">
    <name type="scientific">Tsuneonella dongtanensis</name>
    <dbReference type="NCBI Taxonomy" id="692370"/>
    <lineage>
        <taxon>Bacteria</taxon>
        <taxon>Pseudomonadati</taxon>
        <taxon>Pseudomonadota</taxon>
        <taxon>Alphaproteobacteria</taxon>
        <taxon>Sphingomonadales</taxon>
        <taxon>Erythrobacteraceae</taxon>
        <taxon>Tsuneonella</taxon>
    </lineage>
</organism>
<dbReference type="PROSITE" id="PS50949">
    <property type="entry name" value="HTH_GNTR"/>
    <property type="match status" value="1"/>
</dbReference>
<evidence type="ECO:0000259" key="4">
    <source>
        <dbReference type="PROSITE" id="PS50949"/>
    </source>
</evidence>
<dbReference type="PATRIC" id="fig|692370.5.peg.853"/>
<dbReference type="STRING" id="692370.A6F68_00837"/>
<evidence type="ECO:0000256" key="3">
    <source>
        <dbReference type="ARBA" id="ARBA00023163"/>
    </source>
</evidence>
<dbReference type="CDD" id="cd07377">
    <property type="entry name" value="WHTH_GntR"/>
    <property type="match status" value="1"/>
</dbReference>
<dbReference type="PANTHER" id="PTHR43537:SF44">
    <property type="entry name" value="GNTR FAMILY REGULATORY PROTEIN"/>
    <property type="match status" value="1"/>
</dbReference>
<dbReference type="AlphaFoldDB" id="A0A1B2AB13"/>
<dbReference type="SMART" id="SM00345">
    <property type="entry name" value="HTH_GNTR"/>
    <property type="match status" value="1"/>
</dbReference>
<dbReference type="KEGG" id="ado:A6F68_00837"/>
<keyword evidence="3" id="KW-0804">Transcription</keyword>
<evidence type="ECO:0000256" key="2">
    <source>
        <dbReference type="ARBA" id="ARBA00023125"/>
    </source>
</evidence>
<gene>
    <name evidence="5" type="primary">pdhR</name>
    <name evidence="5" type="ORF">A6F68_00837</name>
</gene>
<proteinExistence type="predicted"/>
<evidence type="ECO:0000256" key="1">
    <source>
        <dbReference type="ARBA" id="ARBA00023015"/>
    </source>
</evidence>
<dbReference type="GO" id="GO:0003677">
    <property type="term" value="F:DNA binding"/>
    <property type="evidence" value="ECO:0007669"/>
    <property type="project" value="UniProtKB-KW"/>
</dbReference>
<keyword evidence="6" id="KW-1185">Reference proteome</keyword>
<keyword evidence="5" id="KW-0670">Pyruvate</keyword>
<dbReference type="EMBL" id="CP016591">
    <property type="protein sequence ID" value="ANY19363.1"/>
    <property type="molecule type" value="Genomic_DNA"/>
</dbReference>
<dbReference type="Gene3D" id="1.20.120.530">
    <property type="entry name" value="GntR ligand-binding domain-like"/>
    <property type="match status" value="1"/>
</dbReference>
<dbReference type="SUPFAM" id="SSF46785">
    <property type="entry name" value="Winged helix' DNA-binding domain"/>
    <property type="match status" value="1"/>
</dbReference>
<dbReference type="InterPro" id="IPR036390">
    <property type="entry name" value="WH_DNA-bd_sf"/>
</dbReference>
<sequence length="233" mass="25889">MASQFLTRELVETLGAKIVRGDTPDNGSLPIEADLAKQYDTSRTVLREAVKMLTAKGLVGSRPRRGTYVEPESRWNILDPDVLRWILQRRFSFGLTRDFLIAREGIEPKAAAAAARVQNREAIADVAAKLDDMREAAAGRMDSLESDIAFHIAILHASGNRFFVQFSHVIETALRFSIRLTNSEKGVRMASVADHAAIYEAIERGDVVGAEKAAQDLLTEAIRLLDERAKREE</sequence>
<dbReference type="SUPFAM" id="SSF48008">
    <property type="entry name" value="GntR ligand-binding domain-like"/>
    <property type="match status" value="1"/>
</dbReference>
<reference evidence="5 6" key="1">
    <citation type="submission" date="2016-07" db="EMBL/GenBank/DDBJ databases">
        <title>Complete genome sequence of Altererythrobacter dongtanensis KCTC 22672, a type strain with esterase isolated from tidal flat.</title>
        <authorList>
            <person name="Cheng H."/>
            <person name="Wu Y.-H."/>
            <person name="Zhou P."/>
            <person name="Huo Y.-Y."/>
            <person name="Wang C.-S."/>
            <person name="Xu X.-W."/>
        </authorList>
    </citation>
    <scope>NUCLEOTIDE SEQUENCE [LARGE SCALE GENOMIC DNA]</scope>
    <source>
        <strain evidence="5 6">KCTC 22672</strain>
    </source>
</reference>
<dbReference type="InterPro" id="IPR036388">
    <property type="entry name" value="WH-like_DNA-bd_sf"/>
</dbReference>
<dbReference type="SMART" id="SM00895">
    <property type="entry name" value="FCD"/>
    <property type="match status" value="1"/>
</dbReference>
<dbReference type="Gene3D" id="1.10.10.10">
    <property type="entry name" value="Winged helix-like DNA-binding domain superfamily/Winged helix DNA-binding domain"/>
    <property type="match status" value="1"/>
</dbReference>
<dbReference type="Proteomes" id="UP000092932">
    <property type="component" value="Chromosome"/>
</dbReference>
<keyword evidence="2" id="KW-0238">DNA-binding</keyword>
<dbReference type="OrthoDB" id="9028214at2"/>
<dbReference type="Pfam" id="PF00392">
    <property type="entry name" value="GntR"/>
    <property type="match status" value="1"/>
</dbReference>
<dbReference type="InterPro" id="IPR011711">
    <property type="entry name" value="GntR_C"/>
</dbReference>
<dbReference type="InterPro" id="IPR008920">
    <property type="entry name" value="TF_FadR/GntR_C"/>
</dbReference>
<protein>
    <submittedName>
        <fullName evidence="5">Pyruvate dehydrogenase complex repressor</fullName>
    </submittedName>
</protein>
<evidence type="ECO:0000313" key="5">
    <source>
        <dbReference type="EMBL" id="ANY19363.1"/>
    </source>
</evidence>
<name>A0A1B2AB13_9SPHN</name>
<dbReference type="InterPro" id="IPR000524">
    <property type="entry name" value="Tscrpt_reg_HTH_GntR"/>
</dbReference>
<feature type="domain" description="HTH gntR-type" evidence="4">
    <location>
        <begin position="4"/>
        <end position="72"/>
    </location>
</feature>
<dbReference type="GO" id="GO:0003700">
    <property type="term" value="F:DNA-binding transcription factor activity"/>
    <property type="evidence" value="ECO:0007669"/>
    <property type="project" value="InterPro"/>
</dbReference>
<keyword evidence="1" id="KW-0805">Transcription regulation</keyword>
<dbReference type="PANTHER" id="PTHR43537">
    <property type="entry name" value="TRANSCRIPTIONAL REGULATOR, GNTR FAMILY"/>
    <property type="match status" value="1"/>
</dbReference>
<dbReference type="RefSeq" id="WP_067676709.1">
    <property type="nucleotide sequence ID" value="NZ_CP016591.1"/>
</dbReference>
<evidence type="ECO:0000313" key="6">
    <source>
        <dbReference type="Proteomes" id="UP000092932"/>
    </source>
</evidence>
<dbReference type="PRINTS" id="PR00035">
    <property type="entry name" value="HTHGNTR"/>
</dbReference>